<dbReference type="CDD" id="cd18746">
    <property type="entry name" value="PIN_VapC4-5_FitB-like"/>
    <property type="match status" value="1"/>
</dbReference>
<dbReference type="GO" id="GO:0000287">
    <property type="term" value="F:magnesium ion binding"/>
    <property type="evidence" value="ECO:0007669"/>
    <property type="project" value="UniProtKB-UniRule"/>
</dbReference>
<evidence type="ECO:0000256" key="5">
    <source>
        <dbReference type="ARBA" id="ARBA00022801"/>
    </source>
</evidence>
<evidence type="ECO:0000256" key="4">
    <source>
        <dbReference type="ARBA" id="ARBA00022723"/>
    </source>
</evidence>
<comment type="caution">
    <text evidence="10">The sequence shown here is derived from an EMBL/GenBank/DDBJ whole genome shotgun (WGS) entry which is preliminary data.</text>
</comment>
<keyword evidence="8" id="KW-0800">Toxin</keyword>
<dbReference type="InterPro" id="IPR050556">
    <property type="entry name" value="Type_II_TA_system_RNase"/>
</dbReference>
<dbReference type="InterPro" id="IPR022907">
    <property type="entry name" value="VapC_family"/>
</dbReference>
<evidence type="ECO:0000256" key="6">
    <source>
        <dbReference type="ARBA" id="ARBA00022842"/>
    </source>
</evidence>
<keyword evidence="3 8" id="KW-0540">Nuclease</keyword>
<evidence type="ECO:0000313" key="10">
    <source>
        <dbReference type="EMBL" id="MCA9729028.1"/>
    </source>
</evidence>
<dbReference type="GO" id="GO:0004540">
    <property type="term" value="F:RNA nuclease activity"/>
    <property type="evidence" value="ECO:0007669"/>
    <property type="project" value="InterPro"/>
</dbReference>
<organism evidence="10 11">
    <name type="scientific">Eiseniibacteriota bacterium</name>
    <dbReference type="NCBI Taxonomy" id="2212470"/>
    <lineage>
        <taxon>Bacteria</taxon>
        <taxon>Candidatus Eiseniibacteriota</taxon>
    </lineage>
</organism>
<comment type="similarity">
    <text evidence="7 8">Belongs to the PINc/VapC protein family.</text>
</comment>
<dbReference type="GO" id="GO:0016787">
    <property type="term" value="F:hydrolase activity"/>
    <property type="evidence" value="ECO:0007669"/>
    <property type="project" value="UniProtKB-KW"/>
</dbReference>
<dbReference type="EMBL" id="JAGQHR010000550">
    <property type="protein sequence ID" value="MCA9729028.1"/>
    <property type="molecule type" value="Genomic_DNA"/>
</dbReference>
<name>A0A956RQ92_UNCEI</name>
<dbReference type="SUPFAM" id="SSF88723">
    <property type="entry name" value="PIN domain-like"/>
    <property type="match status" value="1"/>
</dbReference>
<dbReference type="Pfam" id="PF01850">
    <property type="entry name" value="PIN"/>
    <property type="match status" value="1"/>
</dbReference>
<dbReference type="HAMAP" id="MF_00265">
    <property type="entry name" value="VapC_Nob1"/>
    <property type="match status" value="1"/>
</dbReference>
<feature type="binding site" evidence="8">
    <location>
        <position position="6"/>
    </location>
    <ligand>
        <name>Mg(2+)</name>
        <dbReference type="ChEBI" id="CHEBI:18420"/>
    </ligand>
</feature>
<keyword evidence="2 8" id="KW-1277">Toxin-antitoxin system</keyword>
<dbReference type="PANTHER" id="PTHR33653">
    <property type="entry name" value="RIBONUCLEASE VAPC2"/>
    <property type="match status" value="1"/>
</dbReference>
<evidence type="ECO:0000256" key="2">
    <source>
        <dbReference type="ARBA" id="ARBA00022649"/>
    </source>
</evidence>
<comment type="function">
    <text evidence="8">Toxic component of a toxin-antitoxin (TA) system. An RNase.</text>
</comment>
<dbReference type="Proteomes" id="UP000697710">
    <property type="component" value="Unassembled WGS sequence"/>
</dbReference>
<evidence type="ECO:0000259" key="9">
    <source>
        <dbReference type="Pfam" id="PF01850"/>
    </source>
</evidence>
<evidence type="ECO:0000256" key="3">
    <source>
        <dbReference type="ARBA" id="ARBA00022722"/>
    </source>
</evidence>
<dbReference type="EC" id="3.1.-.-" evidence="8"/>
<evidence type="ECO:0000256" key="7">
    <source>
        <dbReference type="ARBA" id="ARBA00038093"/>
    </source>
</evidence>
<protein>
    <recommendedName>
        <fullName evidence="8">Ribonuclease VapC</fullName>
        <shortName evidence="8">RNase VapC</shortName>
        <ecNumber evidence="8">3.1.-.-</ecNumber>
    </recommendedName>
    <alternativeName>
        <fullName evidence="8">Toxin VapC</fullName>
    </alternativeName>
</protein>
<feature type="binding site" evidence="8">
    <location>
        <position position="104"/>
    </location>
    <ligand>
        <name>Mg(2+)</name>
        <dbReference type="ChEBI" id="CHEBI:18420"/>
    </ligand>
</feature>
<dbReference type="Gene3D" id="3.40.50.1010">
    <property type="entry name" value="5'-nuclease"/>
    <property type="match status" value="1"/>
</dbReference>
<dbReference type="PANTHER" id="PTHR33653:SF1">
    <property type="entry name" value="RIBONUCLEASE VAPC2"/>
    <property type="match status" value="1"/>
</dbReference>
<dbReference type="InterPro" id="IPR029060">
    <property type="entry name" value="PIN-like_dom_sf"/>
</dbReference>
<keyword evidence="4 8" id="KW-0479">Metal-binding</keyword>
<keyword evidence="6 8" id="KW-0460">Magnesium</keyword>
<dbReference type="GO" id="GO:0090729">
    <property type="term" value="F:toxin activity"/>
    <property type="evidence" value="ECO:0007669"/>
    <property type="project" value="UniProtKB-KW"/>
</dbReference>
<comment type="cofactor">
    <cofactor evidence="1 8">
        <name>Mg(2+)</name>
        <dbReference type="ChEBI" id="CHEBI:18420"/>
    </cofactor>
</comment>
<feature type="domain" description="PIN" evidence="9">
    <location>
        <begin position="3"/>
        <end position="122"/>
    </location>
</feature>
<sequence>MRVLLDTCVVSELRRPGIHPSVRGHVDAIRSEDLYLSALTIGELAKGISLLRDQRRREDLARWLLTLEQSYRDRILPIDTETARIWGEITAAARADGRTVAAVDGLIAATAIRHGLHVMTRNLSDFRPTGALLIDPWSDAVGGS</sequence>
<accession>A0A956RQ92</accession>
<proteinExistence type="inferred from homology"/>
<dbReference type="AlphaFoldDB" id="A0A956RQ92"/>
<gene>
    <name evidence="8" type="primary">vapC</name>
    <name evidence="10" type="ORF">KC729_15155</name>
</gene>
<keyword evidence="5 8" id="KW-0378">Hydrolase</keyword>
<reference evidence="10" key="1">
    <citation type="submission" date="2020-04" db="EMBL/GenBank/DDBJ databases">
        <authorList>
            <person name="Zhang T."/>
        </authorList>
    </citation>
    <scope>NUCLEOTIDE SEQUENCE</scope>
    <source>
        <strain evidence="10">HKST-UBA01</strain>
    </source>
</reference>
<evidence type="ECO:0000256" key="8">
    <source>
        <dbReference type="HAMAP-Rule" id="MF_00265"/>
    </source>
</evidence>
<dbReference type="InterPro" id="IPR002716">
    <property type="entry name" value="PIN_dom"/>
</dbReference>
<evidence type="ECO:0000256" key="1">
    <source>
        <dbReference type="ARBA" id="ARBA00001946"/>
    </source>
</evidence>
<evidence type="ECO:0000313" key="11">
    <source>
        <dbReference type="Proteomes" id="UP000697710"/>
    </source>
</evidence>
<reference evidence="10" key="2">
    <citation type="journal article" date="2021" name="Microbiome">
        <title>Successional dynamics and alternative stable states in a saline activated sludge microbial community over 9 years.</title>
        <authorList>
            <person name="Wang Y."/>
            <person name="Ye J."/>
            <person name="Ju F."/>
            <person name="Liu L."/>
            <person name="Boyd J.A."/>
            <person name="Deng Y."/>
            <person name="Parks D.H."/>
            <person name="Jiang X."/>
            <person name="Yin X."/>
            <person name="Woodcroft B.J."/>
            <person name="Tyson G.W."/>
            <person name="Hugenholtz P."/>
            <person name="Polz M.F."/>
            <person name="Zhang T."/>
        </authorList>
    </citation>
    <scope>NUCLEOTIDE SEQUENCE</scope>
    <source>
        <strain evidence="10">HKST-UBA01</strain>
    </source>
</reference>